<feature type="domain" description="Macroglobulin" evidence="2">
    <location>
        <begin position="161"/>
        <end position="239"/>
    </location>
</feature>
<protein>
    <submittedName>
        <fullName evidence="4">Pregnancy zone protein-like</fullName>
    </submittedName>
</protein>
<dbReference type="PANTHER" id="PTHR11412:SF92">
    <property type="entry name" value="PREGNANCY ZONE PROTEIN"/>
    <property type="match status" value="1"/>
</dbReference>
<dbReference type="Gene3D" id="2.60.40.1930">
    <property type="match status" value="1"/>
</dbReference>
<gene>
    <name evidence="4" type="primary">LOC103610875</name>
</gene>
<organism evidence="3 4">
    <name type="scientific">Galeopterus variegatus</name>
    <name type="common">Malayan flying lemur</name>
    <name type="synonym">Cynocephalus variegatus</name>
    <dbReference type="NCBI Taxonomy" id="482537"/>
    <lineage>
        <taxon>Eukaryota</taxon>
        <taxon>Metazoa</taxon>
        <taxon>Chordata</taxon>
        <taxon>Craniata</taxon>
        <taxon>Vertebrata</taxon>
        <taxon>Euteleostomi</taxon>
        <taxon>Mammalia</taxon>
        <taxon>Eutheria</taxon>
        <taxon>Euarchontoglires</taxon>
        <taxon>Dermoptera</taxon>
        <taxon>Cynocephalidae</taxon>
        <taxon>Galeopterus</taxon>
    </lineage>
</organism>
<evidence type="ECO:0000259" key="2">
    <source>
        <dbReference type="Pfam" id="PF17791"/>
    </source>
</evidence>
<feature type="chain" id="PRO_5046057214" evidence="1">
    <location>
        <begin position="24"/>
        <end position="296"/>
    </location>
</feature>
<feature type="signal peptide" evidence="1">
    <location>
        <begin position="1"/>
        <end position="23"/>
    </location>
</feature>
<evidence type="ECO:0000256" key="1">
    <source>
        <dbReference type="SAM" id="SignalP"/>
    </source>
</evidence>
<dbReference type="InterPro" id="IPR041555">
    <property type="entry name" value="MG3"/>
</dbReference>
<dbReference type="InterPro" id="IPR050473">
    <property type="entry name" value="A2M/Complement_sys"/>
</dbReference>
<dbReference type="Pfam" id="PF17791">
    <property type="entry name" value="MG3"/>
    <property type="match status" value="1"/>
</dbReference>
<dbReference type="Proteomes" id="UP000694923">
    <property type="component" value="Unplaced"/>
</dbReference>
<accession>A0ABM0SJX7</accession>
<keyword evidence="3" id="KW-1185">Reference proteome</keyword>
<dbReference type="GeneID" id="103610875"/>
<evidence type="ECO:0000313" key="4">
    <source>
        <dbReference type="RefSeq" id="XP_008593168.1"/>
    </source>
</evidence>
<reference evidence="4" key="1">
    <citation type="submission" date="2025-08" db="UniProtKB">
        <authorList>
            <consortium name="RefSeq"/>
        </authorList>
    </citation>
    <scope>IDENTIFICATION</scope>
</reference>
<proteinExistence type="predicted"/>
<sequence>MGKDRLPHLWFMLLVVLFPASDSDSTEPQYMMLVPFLLHTVTPEKGCLLLSHLNETVTVSASLESVRGNRSLFTELVVEQDLFRCVSFTLPRISSPSEVAFLTVQIKRPTRDFRKRNTVLVKNAHSQIFVQTDEPIYEPGQTGTFHVVSMDENFHPQNELVKVHVPKIISILDEKVHMLVCGIYTYRKTVPVLAMVSMCRKVLHVPTCHKQEFCEKFSQQLNGNGCITQQVKTNLLQTKNMGYEMKLRVEAKIREERTGLNLTFTGNGTSEVTNIVTKLIFVKADSHFRRGIPFLD</sequence>
<evidence type="ECO:0000313" key="3">
    <source>
        <dbReference type="Proteomes" id="UP000694923"/>
    </source>
</evidence>
<feature type="non-terminal residue" evidence="4">
    <location>
        <position position="296"/>
    </location>
</feature>
<name>A0ABM0SJX7_GALVR</name>
<keyword evidence="1" id="KW-0732">Signal</keyword>
<dbReference type="PANTHER" id="PTHR11412">
    <property type="entry name" value="MACROGLOBULIN / COMPLEMENT"/>
    <property type="match status" value="1"/>
</dbReference>
<dbReference type="RefSeq" id="XP_008593168.1">
    <property type="nucleotide sequence ID" value="XM_008594946.1"/>
</dbReference>